<protein>
    <recommendedName>
        <fullName evidence="3">Histone-lysine N-methyltransferase SETMAR</fullName>
    </recommendedName>
</protein>
<dbReference type="AlphaFoldDB" id="A0A4Y2CKF1"/>
<sequence>MHFLIGRCANAHVYCETISLSCCHVAHNVTNVLRRWHWEVLEHPPYSPDLSPCDFHLFRVTLSPDVTSVLRAGGRSDCCHQQTIPGLRYPTASPLMAKGAKLSW</sequence>
<name>A0A4Y2CKF1_ARAVE</name>
<comment type="caution">
    <text evidence="1">The sequence shown here is derived from an EMBL/GenBank/DDBJ whole genome shotgun (WGS) entry which is preliminary data.</text>
</comment>
<reference evidence="1 2" key="1">
    <citation type="journal article" date="2019" name="Sci. Rep.">
        <title>Orb-weaving spider Araneus ventricosus genome elucidates the spidroin gene catalogue.</title>
        <authorList>
            <person name="Kono N."/>
            <person name="Nakamura H."/>
            <person name="Ohtoshi R."/>
            <person name="Moran D.A.P."/>
            <person name="Shinohara A."/>
            <person name="Yoshida Y."/>
            <person name="Fujiwara M."/>
            <person name="Mori M."/>
            <person name="Tomita M."/>
            <person name="Arakawa K."/>
        </authorList>
    </citation>
    <scope>NUCLEOTIDE SEQUENCE [LARGE SCALE GENOMIC DNA]</scope>
</reference>
<dbReference type="OrthoDB" id="6471417at2759"/>
<dbReference type="GO" id="GO:0003676">
    <property type="term" value="F:nucleic acid binding"/>
    <property type="evidence" value="ECO:0007669"/>
    <property type="project" value="InterPro"/>
</dbReference>
<organism evidence="1 2">
    <name type="scientific">Araneus ventricosus</name>
    <name type="common">Orbweaver spider</name>
    <name type="synonym">Epeira ventricosa</name>
    <dbReference type="NCBI Taxonomy" id="182803"/>
    <lineage>
        <taxon>Eukaryota</taxon>
        <taxon>Metazoa</taxon>
        <taxon>Ecdysozoa</taxon>
        <taxon>Arthropoda</taxon>
        <taxon>Chelicerata</taxon>
        <taxon>Arachnida</taxon>
        <taxon>Araneae</taxon>
        <taxon>Araneomorphae</taxon>
        <taxon>Entelegynae</taxon>
        <taxon>Araneoidea</taxon>
        <taxon>Araneidae</taxon>
        <taxon>Araneus</taxon>
    </lineage>
</organism>
<dbReference type="Proteomes" id="UP000499080">
    <property type="component" value="Unassembled WGS sequence"/>
</dbReference>
<keyword evidence="2" id="KW-1185">Reference proteome</keyword>
<gene>
    <name evidence="1" type="ORF">AVEN_81687_1</name>
</gene>
<dbReference type="EMBL" id="BGPR01086817">
    <property type="protein sequence ID" value="GBM04823.1"/>
    <property type="molecule type" value="Genomic_DNA"/>
</dbReference>
<evidence type="ECO:0000313" key="1">
    <source>
        <dbReference type="EMBL" id="GBM04823.1"/>
    </source>
</evidence>
<evidence type="ECO:0008006" key="3">
    <source>
        <dbReference type="Google" id="ProtNLM"/>
    </source>
</evidence>
<dbReference type="Gene3D" id="3.30.420.10">
    <property type="entry name" value="Ribonuclease H-like superfamily/Ribonuclease H"/>
    <property type="match status" value="1"/>
</dbReference>
<evidence type="ECO:0000313" key="2">
    <source>
        <dbReference type="Proteomes" id="UP000499080"/>
    </source>
</evidence>
<dbReference type="InterPro" id="IPR036397">
    <property type="entry name" value="RNaseH_sf"/>
</dbReference>
<proteinExistence type="predicted"/>
<accession>A0A4Y2CKF1</accession>